<comment type="caution">
    <text evidence="1">The sequence shown here is derived from an EMBL/GenBank/DDBJ whole genome shotgun (WGS) entry which is preliminary data.</text>
</comment>
<dbReference type="Proteomes" id="UP000236291">
    <property type="component" value="Unassembled WGS sequence"/>
</dbReference>
<gene>
    <name evidence="1" type="ORF">L195_g026718</name>
</gene>
<reference evidence="1 2" key="1">
    <citation type="journal article" date="2014" name="Am. J. Bot.">
        <title>Genome assembly and annotation for red clover (Trifolium pratense; Fabaceae).</title>
        <authorList>
            <person name="Istvanek J."/>
            <person name="Jaros M."/>
            <person name="Krenek A."/>
            <person name="Repkova J."/>
        </authorList>
    </citation>
    <scope>NUCLEOTIDE SEQUENCE [LARGE SCALE GENOMIC DNA]</scope>
    <source>
        <strain evidence="2">cv. Tatra</strain>
        <tissue evidence="1">Young leaves</tissue>
    </source>
</reference>
<organism evidence="1 2">
    <name type="scientific">Trifolium pratense</name>
    <name type="common">Red clover</name>
    <dbReference type="NCBI Taxonomy" id="57577"/>
    <lineage>
        <taxon>Eukaryota</taxon>
        <taxon>Viridiplantae</taxon>
        <taxon>Streptophyta</taxon>
        <taxon>Embryophyta</taxon>
        <taxon>Tracheophyta</taxon>
        <taxon>Spermatophyta</taxon>
        <taxon>Magnoliopsida</taxon>
        <taxon>eudicotyledons</taxon>
        <taxon>Gunneridae</taxon>
        <taxon>Pentapetalae</taxon>
        <taxon>rosids</taxon>
        <taxon>fabids</taxon>
        <taxon>Fabales</taxon>
        <taxon>Fabaceae</taxon>
        <taxon>Papilionoideae</taxon>
        <taxon>50 kb inversion clade</taxon>
        <taxon>NPAAA clade</taxon>
        <taxon>Hologalegina</taxon>
        <taxon>IRL clade</taxon>
        <taxon>Trifolieae</taxon>
        <taxon>Trifolium</taxon>
    </lineage>
</organism>
<evidence type="ECO:0000313" key="1">
    <source>
        <dbReference type="EMBL" id="PNY03391.1"/>
    </source>
</evidence>
<protein>
    <submittedName>
        <fullName evidence="1">Uncharacterized protein</fullName>
    </submittedName>
</protein>
<dbReference type="AlphaFoldDB" id="A0A2K3NK48"/>
<accession>A0A2K3NK48</accession>
<name>A0A2K3NK48_TRIPR</name>
<proteinExistence type="predicted"/>
<dbReference type="EMBL" id="ASHM01022568">
    <property type="protein sequence ID" value="PNY03391.1"/>
    <property type="molecule type" value="Genomic_DNA"/>
</dbReference>
<evidence type="ECO:0000313" key="2">
    <source>
        <dbReference type="Proteomes" id="UP000236291"/>
    </source>
</evidence>
<sequence length="122" mass="13864">MQEIMYLHYVGGCEKNHARRDGGVELRWGRRTSHARRNTFAEDQFSSDLVTRGVRQLHARRSGERSNHARRDGSDARRGCNLYILKSHFLEKGSEIEESDLDSKSSCARFGVRSSVPEVKGG</sequence>
<reference evidence="1 2" key="2">
    <citation type="journal article" date="2017" name="Front. Plant Sci.">
        <title>Gene Classification and Mining of Molecular Markers Useful in Red Clover (Trifolium pratense) Breeding.</title>
        <authorList>
            <person name="Istvanek J."/>
            <person name="Dluhosova J."/>
            <person name="Dluhos P."/>
            <person name="Patkova L."/>
            <person name="Nedelnik J."/>
            <person name="Repkova J."/>
        </authorList>
    </citation>
    <scope>NUCLEOTIDE SEQUENCE [LARGE SCALE GENOMIC DNA]</scope>
    <source>
        <strain evidence="2">cv. Tatra</strain>
        <tissue evidence="1">Young leaves</tissue>
    </source>
</reference>